<protein>
    <submittedName>
        <fullName evidence="1">Heterotetrameric sarcosine oxidase gamma subunit</fullName>
    </submittedName>
</protein>
<dbReference type="EMBL" id="REFR01000012">
    <property type="protein sequence ID" value="RMB04965.1"/>
    <property type="molecule type" value="Genomic_DNA"/>
</dbReference>
<sequence length="193" mass="20994">MQPDMQAQLGLGALSMTDGCVSKKPGCLLRQRPDLGLLAVQGDAGDAGFQASFERLFAVMPPDAGQVADSGPLSIARVARCEYLICGRHAHIADLKAREHTSRGDVSCWILDITHGQAIFDLEGHRAHDILAASCGLDMRLGAFPVASATRTRFAHIPAYIERRGLEGFRLVVERPLAVYIRDWIETGMDALR</sequence>
<reference evidence="1 2" key="1">
    <citation type="submission" date="2018-10" db="EMBL/GenBank/DDBJ databases">
        <title>Genomic Encyclopedia of Archaeal and Bacterial Type Strains, Phase II (KMG-II): from individual species to whole genera.</title>
        <authorList>
            <person name="Goeker M."/>
        </authorList>
    </citation>
    <scope>NUCLEOTIDE SEQUENCE [LARGE SCALE GENOMIC DNA]</scope>
    <source>
        <strain evidence="1 2">DSM 25217</strain>
    </source>
</reference>
<organism evidence="1 2">
    <name type="scientific">Eilatimonas milleporae</name>
    <dbReference type="NCBI Taxonomy" id="911205"/>
    <lineage>
        <taxon>Bacteria</taxon>
        <taxon>Pseudomonadati</taxon>
        <taxon>Pseudomonadota</taxon>
        <taxon>Alphaproteobacteria</taxon>
        <taxon>Kordiimonadales</taxon>
        <taxon>Kordiimonadaceae</taxon>
        <taxon>Eilatimonas</taxon>
    </lineage>
</organism>
<comment type="caution">
    <text evidence="1">The sequence shown here is derived from an EMBL/GenBank/DDBJ whole genome shotgun (WGS) entry which is preliminary data.</text>
</comment>
<proteinExistence type="predicted"/>
<dbReference type="SUPFAM" id="SSF103025">
    <property type="entry name" value="Folate-binding domain"/>
    <property type="match status" value="1"/>
</dbReference>
<evidence type="ECO:0000313" key="2">
    <source>
        <dbReference type="Proteomes" id="UP000271227"/>
    </source>
</evidence>
<dbReference type="AlphaFoldDB" id="A0A3M0C7V0"/>
<dbReference type="InParanoid" id="A0A3M0C7V0"/>
<dbReference type="Proteomes" id="UP000271227">
    <property type="component" value="Unassembled WGS sequence"/>
</dbReference>
<dbReference type="InterPro" id="IPR007375">
    <property type="entry name" value="SoxG"/>
</dbReference>
<gene>
    <name evidence="1" type="ORF">BXY39_2539</name>
</gene>
<keyword evidence="2" id="KW-1185">Reference proteome</keyword>
<name>A0A3M0C7V0_9PROT</name>
<evidence type="ECO:0000313" key="1">
    <source>
        <dbReference type="EMBL" id="RMB04965.1"/>
    </source>
</evidence>
<dbReference type="Gene3D" id="3.30.70.1520">
    <property type="entry name" value="Heterotetrameric sarcosine oxidase"/>
    <property type="match status" value="1"/>
</dbReference>
<dbReference type="InterPro" id="IPR027266">
    <property type="entry name" value="TrmE/GcvT-like"/>
</dbReference>
<accession>A0A3M0C7V0</accession>
<dbReference type="Pfam" id="PF04268">
    <property type="entry name" value="SoxG"/>
    <property type="match status" value="1"/>
</dbReference>
<dbReference type="Gene3D" id="3.30.1360.120">
    <property type="entry name" value="Probable tRNA modification gtpase trme, domain 1"/>
    <property type="match status" value="1"/>
</dbReference>